<dbReference type="Pfam" id="PF05908">
    <property type="entry name" value="Gamma_PGA_hydro"/>
    <property type="match status" value="1"/>
</dbReference>
<dbReference type="Gene3D" id="3.40.630.100">
    <property type="entry name" value="Poly-gamma-glutamate hydrolase, zinc-binding motif"/>
    <property type="match status" value="1"/>
</dbReference>
<dbReference type="STRING" id="1173111.SAMN05444955_1205"/>
<feature type="chain" id="PRO_5011749189" evidence="1">
    <location>
        <begin position="37"/>
        <end position="345"/>
    </location>
</feature>
<dbReference type="EMBL" id="FOCQ01000020">
    <property type="protein sequence ID" value="SEN73075.1"/>
    <property type="molecule type" value="Genomic_DNA"/>
</dbReference>
<keyword evidence="3" id="KW-1185">Reference proteome</keyword>
<gene>
    <name evidence="2" type="ORF">SAMN05444955_1205</name>
</gene>
<evidence type="ECO:0000313" key="3">
    <source>
        <dbReference type="Proteomes" id="UP000199695"/>
    </source>
</evidence>
<keyword evidence="1" id="KW-0732">Signal</keyword>
<reference evidence="2 3" key="1">
    <citation type="submission" date="2016-10" db="EMBL/GenBank/DDBJ databases">
        <authorList>
            <person name="de Groot N.N."/>
        </authorList>
    </citation>
    <scope>NUCLEOTIDE SEQUENCE [LARGE SCALE GENOMIC DNA]</scope>
    <source>
        <strain evidence="2 3">DSM 46701</strain>
    </source>
</reference>
<evidence type="ECO:0000256" key="1">
    <source>
        <dbReference type="SAM" id="SignalP"/>
    </source>
</evidence>
<protein>
    <submittedName>
        <fullName evidence="2">Phage-related replication protein YjqB, UPF0714/DUF867 family</fullName>
    </submittedName>
</protein>
<name>A0A1H8IY25_9BACL</name>
<proteinExistence type="predicted"/>
<feature type="signal peptide" evidence="1">
    <location>
        <begin position="1"/>
        <end position="36"/>
    </location>
</feature>
<dbReference type="InterPro" id="IPR008585">
    <property type="entry name" value="Gamma_PGA_hydro"/>
</dbReference>
<sequence>MHFDSKNKKGMPMKKAVFVLGSLLAFTFSNIPSVSAAEDVYANYEELAAHHQLGEDYDITTQSRSNDVIILGIHGGRIETGTSEIVKAVAQDDHSYYLFEANIFVDSNQDGRNDLHVTSTHFDEPTAIKMTAQKNKVVSIHGAAGSSEKIVYMGGLNTHMKNIISDKLSQAGFRVEPAPPELAGTSPNNICNKGRTLKGVQLEITRGLRDVLRADTEEGRAQLAKFAGAIRAGISASLSHPDGRTYDFGSSNFSYGFWLNDGKEFYLTGDDYLIGVQSPVNPKQTGKIRFEVYDRNNRLVLSKTDEAVGHTTFKHTLSGLATGYYKIKVVNVSGNASWIYGGLHY</sequence>
<dbReference type="InterPro" id="IPR038128">
    <property type="entry name" value="Gamma_PGA_hydro_sf"/>
</dbReference>
<dbReference type="OrthoDB" id="7721587at2"/>
<accession>A0A1H8IY25</accession>
<dbReference type="AlphaFoldDB" id="A0A1H8IY25"/>
<dbReference type="Proteomes" id="UP000199695">
    <property type="component" value="Unassembled WGS sequence"/>
</dbReference>
<evidence type="ECO:0000313" key="2">
    <source>
        <dbReference type="EMBL" id="SEN73075.1"/>
    </source>
</evidence>
<organism evidence="2 3">
    <name type="scientific">Lihuaxuella thermophila</name>
    <dbReference type="NCBI Taxonomy" id="1173111"/>
    <lineage>
        <taxon>Bacteria</taxon>
        <taxon>Bacillati</taxon>
        <taxon>Bacillota</taxon>
        <taxon>Bacilli</taxon>
        <taxon>Bacillales</taxon>
        <taxon>Thermoactinomycetaceae</taxon>
        <taxon>Lihuaxuella</taxon>
    </lineage>
</organism>